<evidence type="ECO:0000256" key="3">
    <source>
        <dbReference type="ARBA" id="ARBA00022741"/>
    </source>
</evidence>
<dbReference type="Gene3D" id="1.10.510.10">
    <property type="entry name" value="Transferase(Phosphotransferase) domain 1"/>
    <property type="match status" value="1"/>
</dbReference>
<evidence type="ECO:0000256" key="1">
    <source>
        <dbReference type="ARBA" id="ARBA00022527"/>
    </source>
</evidence>
<feature type="domain" description="Protein kinase" evidence="6">
    <location>
        <begin position="69"/>
        <end position="344"/>
    </location>
</feature>
<dbReference type="HOGENOM" id="CLU_000288_63_14_1"/>
<dbReference type="InterPro" id="IPR000719">
    <property type="entry name" value="Prot_kinase_dom"/>
</dbReference>
<gene>
    <name evidence="7" type="primary">AlNc14C202G8717</name>
    <name evidence="7" type="ORF">ALNC14_098100</name>
</gene>
<evidence type="ECO:0000313" key="7">
    <source>
        <dbReference type="EMBL" id="CCA23666.1"/>
    </source>
</evidence>
<dbReference type="GO" id="GO:0005524">
    <property type="term" value="F:ATP binding"/>
    <property type="evidence" value="ECO:0007669"/>
    <property type="project" value="UniProtKB-KW"/>
</dbReference>
<proteinExistence type="predicted"/>
<dbReference type="PROSITE" id="PS50011">
    <property type="entry name" value="PROTEIN_KINASE_DOM"/>
    <property type="match status" value="1"/>
</dbReference>
<sequence>MRTSNSDYKPPTMTLIEDTFTMSTSRRESHHHHAEYTHTPLQSVSIEMHASVINFPTMTQLDTSFLTGYRFERHLAEALFGQVQLYKHSTTEQMVAVKKVSLACAKRGVTLKCGKKIAEDAVFELGMHRYLQTQRHSQIGKSFVLGMLGEMEMANHLYMIFEYCEQGELFDLVRTSKQGRLEIEQVRVWFRQIVLGVQFLHSCGYAHRDLSLENVLVTSKGVCKICDFGLATYADANCNQAVGKKVYMAPDVAQAQFYDPVKVDIWSLGIMLFTMLAGSPPFDVANASDPRYQVVVTHGVGILLQVWKMSDQIPSVAVDLLDRLLCAHPSERITVDQMLQHPFLTA</sequence>
<keyword evidence="3" id="KW-0547">Nucleotide-binding</keyword>
<keyword evidence="2" id="KW-0808">Transferase</keyword>
<keyword evidence="5" id="KW-0067">ATP-binding</keyword>
<dbReference type="FunFam" id="1.10.510.10:FF:000571">
    <property type="entry name" value="Maternal embryonic leucine zipper kinase"/>
    <property type="match status" value="1"/>
</dbReference>
<evidence type="ECO:0000256" key="5">
    <source>
        <dbReference type="ARBA" id="ARBA00022840"/>
    </source>
</evidence>
<dbReference type="PANTHER" id="PTHR24345">
    <property type="entry name" value="SERINE/THREONINE-PROTEIN KINASE PLK"/>
    <property type="match status" value="1"/>
</dbReference>
<keyword evidence="1" id="KW-0723">Serine/threonine-protein kinase</keyword>
<reference evidence="7" key="2">
    <citation type="submission" date="2011-02" db="EMBL/GenBank/DDBJ databases">
        <authorList>
            <person name="MacLean D."/>
        </authorList>
    </citation>
    <scope>NUCLEOTIDE SEQUENCE</scope>
</reference>
<accession>F0WQQ7</accession>
<dbReference type="InterPro" id="IPR011009">
    <property type="entry name" value="Kinase-like_dom_sf"/>
</dbReference>
<organism evidence="7">
    <name type="scientific">Albugo laibachii Nc14</name>
    <dbReference type="NCBI Taxonomy" id="890382"/>
    <lineage>
        <taxon>Eukaryota</taxon>
        <taxon>Sar</taxon>
        <taxon>Stramenopiles</taxon>
        <taxon>Oomycota</taxon>
        <taxon>Peronosporomycetes</taxon>
        <taxon>Albuginales</taxon>
        <taxon>Albuginaceae</taxon>
        <taxon>Albugo</taxon>
    </lineage>
</organism>
<evidence type="ECO:0000256" key="4">
    <source>
        <dbReference type="ARBA" id="ARBA00022777"/>
    </source>
</evidence>
<dbReference type="Pfam" id="PF00069">
    <property type="entry name" value="Pkinase"/>
    <property type="match status" value="1"/>
</dbReference>
<dbReference type="EMBL" id="FR824247">
    <property type="protein sequence ID" value="CCA23666.1"/>
    <property type="molecule type" value="Genomic_DNA"/>
</dbReference>
<dbReference type="GO" id="GO:0004674">
    <property type="term" value="F:protein serine/threonine kinase activity"/>
    <property type="evidence" value="ECO:0007669"/>
    <property type="project" value="UniProtKB-KW"/>
</dbReference>
<evidence type="ECO:0000259" key="6">
    <source>
        <dbReference type="PROSITE" id="PS50011"/>
    </source>
</evidence>
<dbReference type="AlphaFoldDB" id="F0WQQ7"/>
<dbReference type="PANTHER" id="PTHR24345:SF91">
    <property type="entry name" value="SERINE_THREONINE-PROTEIN KINASE PLK4"/>
    <property type="match status" value="1"/>
</dbReference>
<evidence type="ECO:0000256" key="2">
    <source>
        <dbReference type="ARBA" id="ARBA00022679"/>
    </source>
</evidence>
<protein>
    <submittedName>
        <fullName evidence="7">Protein kinase putative</fullName>
    </submittedName>
</protein>
<name>F0WQQ7_9STRA</name>
<reference evidence="7" key="1">
    <citation type="journal article" date="2011" name="PLoS Biol.">
        <title>Gene gain and loss during evolution of obligate parasitism in the white rust pathogen of Arabidopsis thaliana.</title>
        <authorList>
            <person name="Kemen E."/>
            <person name="Gardiner A."/>
            <person name="Schultz-Larsen T."/>
            <person name="Kemen A.C."/>
            <person name="Balmuth A.L."/>
            <person name="Robert-Seilaniantz A."/>
            <person name="Bailey K."/>
            <person name="Holub E."/>
            <person name="Studholme D.J."/>
            <person name="Maclean D."/>
            <person name="Jones J.D."/>
        </authorList>
    </citation>
    <scope>NUCLEOTIDE SEQUENCE</scope>
</reference>
<dbReference type="GO" id="GO:0005634">
    <property type="term" value="C:nucleus"/>
    <property type="evidence" value="ECO:0007669"/>
    <property type="project" value="TreeGrafter"/>
</dbReference>
<keyword evidence="4 7" id="KW-0418">Kinase</keyword>
<dbReference type="SUPFAM" id="SSF56112">
    <property type="entry name" value="Protein kinase-like (PK-like)"/>
    <property type="match status" value="1"/>
</dbReference>